<name>A0A7N2LFQ6_QUELO</name>
<proteinExistence type="predicted"/>
<dbReference type="Pfam" id="PF03107">
    <property type="entry name" value="C1_2"/>
    <property type="match status" value="1"/>
</dbReference>
<dbReference type="EMBL" id="LRBV02000004">
    <property type="status" value="NOT_ANNOTATED_CDS"/>
    <property type="molecule type" value="Genomic_DNA"/>
</dbReference>
<evidence type="ECO:0000256" key="3">
    <source>
        <dbReference type="ARBA" id="ARBA00022771"/>
    </source>
</evidence>
<dbReference type="InterPro" id="IPR004146">
    <property type="entry name" value="DC1"/>
</dbReference>
<dbReference type="SUPFAM" id="SSF57889">
    <property type="entry name" value="Cysteine-rich domain"/>
    <property type="match status" value="2"/>
</dbReference>
<dbReference type="InterPro" id="IPR046349">
    <property type="entry name" value="C1-like_sf"/>
</dbReference>
<dbReference type="PANTHER" id="PTHR32410">
    <property type="entry name" value="CYSTEINE/HISTIDINE-RICH C1 DOMAIN FAMILY PROTEIN"/>
    <property type="match status" value="1"/>
</dbReference>
<evidence type="ECO:0000313" key="7">
    <source>
        <dbReference type="Proteomes" id="UP000594261"/>
    </source>
</evidence>
<dbReference type="Gramene" id="QL04p029529:mrna">
    <property type="protein sequence ID" value="QL04p029529:mrna:CDS:1"/>
    <property type="gene ID" value="QL04p029529"/>
</dbReference>
<organism evidence="6 7">
    <name type="scientific">Quercus lobata</name>
    <name type="common">Valley oak</name>
    <dbReference type="NCBI Taxonomy" id="97700"/>
    <lineage>
        <taxon>Eukaryota</taxon>
        <taxon>Viridiplantae</taxon>
        <taxon>Streptophyta</taxon>
        <taxon>Embryophyta</taxon>
        <taxon>Tracheophyta</taxon>
        <taxon>Spermatophyta</taxon>
        <taxon>Magnoliopsida</taxon>
        <taxon>eudicotyledons</taxon>
        <taxon>Gunneridae</taxon>
        <taxon>Pentapetalae</taxon>
        <taxon>rosids</taxon>
        <taxon>fabids</taxon>
        <taxon>Fagales</taxon>
        <taxon>Fagaceae</taxon>
        <taxon>Quercus</taxon>
    </lineage>
</organism>
<dbReference type="SMART" id="SM00249">
    <property type="entry name" value="PHD"/>
    <property type="match status" value="2"/>
</dbReference>
<evidence type="ECO:0000313" key="6">
    <source>
        <dbReference type="EnsemblPlants" id="QL04p029529:mrna:CDS:1"/>
    </source>
</evidence>
<dbReference type="AlphaFoldDB" id="A0A7N2LFQ6"/>
<evidence type="ECO:0000256" key="4">
    <source>
        <dbReference type="ARBA" id="ARBA00022833"/>
    </source>
</evidence>
<reference evidence="6" key="2">
    <citation type="submission" date="2021-01" db="UniProtKB">
        <authorList>
            <consortium name="EnsemblPlants"/>
        </authorList>
    </citation>
    <scope>IDENTIFICATION</scope>
</reference>
<keyword evidence="4" id="KW-0862">Zinc</keyword>
<evidence type="ECO:0000256" key="1">
    <source>
        <dbReference type="ARBA" id="ARBA00022723"/>
    </source>
</evidence>
<keyword evidence="1" id="KW-0479">Metal-binding</keyword>
<feature type="domain" description="Zinc finger PHD-type" evidence="5">
    <location>
        <begin position="177"/>
        <end position="253"/>
    </location>
</feature>
<evidence type="ECO:0000259" key="5">
    <source>
        <dbReference type="SMART" id="SM00249"/>
    </source>
</evidence>
<keyword evidence="7" id="KW-1185">Reference proteome</keyword>
<protein>
    <recommendedName>
        <fullName evidence="5">Zinc finger PHD-type domain-containing protein</fullName>
    </recommendedName>
</protein>
<dbReference type="InParanoid" id="A0A7N2LFQ6"/>
<accession>A0A7N2LFQ6</accession>
<sequence length="277" mass="32747">MRYTPRQIKHLLHPEHPLTLFYDDNWWCKLSILTTLDKNGKVKYLRHKHFSIILDDKENEVCCGVCDQKRSICSPSYDCNRCNFFIHQDCLEPTEEEMQQPFHPHDRLIVVSRKILPIRKFTCEACHNRCSGGFSYRCKESDYMLDVHCASLKPTTIKYTGHEHLLTFLKKKYGDPQCEICKSGYRDVYYLRCVECDFTVHLLCVPLPTTIKHKCHIDPLYLEDYFVDDDSEEYYCKIEDNSYLDEYYCDACENIRNPRECVIAVQDAVTMSHMCIA</sequence>
<dbReference type="EnsemblPlants" id="QL04p029529:mrna">
    <property type="protein sequence ID" value="QL04p029529:mrna:CDS:1"/>
    <property type="gene ID" value="QL04p029529"/>
</dbReference>
<dbReference type="InterPro" id="IPR001965">
    <property type="entry name" value="Znf_PHD"/>
</dbReference>
<reference evidence="6 7" key="1">
    <citation type="journal article" date="2016" name="G3 (Bethesda)">
        <title>First Draft Assembly and Annotation of the Genome of a California Endemic Oak Quercus lobata Nee (Fagaceae).</title>
        <authorList>
            <person name="Sork V.L."/>
            <person name="Fitz-Gibbon S.T."/>
            <person name="Puiu D."/>
            <person name="Crepeau M."/>
            <person name="Gugger P.F."/>
            <person name="Sherman R."/>
            <person name="Stevens K."/>
            <person name="Langley C.H."/>
            <person name="Pellegrini M."/>
            <person name="Salzberg S.L."/>
        </authorList>
    </citation>
    <scope>NUCLEOTIDE SEQUENCE [LARGE SCALE GENOMIC DNA]</scope>
    <source>
        <strain evidence="6 7">cv. SW786</strain>
    </source>
</reference>
<feature type="domain" description="Zinc finger PHD-type" evidence="5">
    <location>
        <begin position="62"/>
        <end position="127"/>
    </location>
</feature>
<dbReference type="Proteomes" id="UP000594261">
    <property type="component" value="Chromosome 4"/>
</dbReference>
<keyword evidence="3" id="KW-0863">Zinc-finger</keyword>
<dbReference type="InterPro" id="IPR053192">
    <property type="entry name" value="Vacuole_Formation_Reg"/>
</dbReference>
<evidence type="ECO:0000256" key="2">
    <source>
        <dbReference type="ARBA" id="ARBA00022737"/>
    </source>
</evidence>
<dbReference type="PANTHER" id="PTHR32410:SF216">
    <property type="entry name" value="PHORBOL-ESTER_DAG-TYPE DOMAIN-CONTAINING PROTEIN"/>
    <property type="match status" value="1"/>
</dbReference>
<dbReference type="OMA" id="LECMELP"/>
<dbReference type="GO" id="GO:0008270">
    <property type="term" value="F:zinc ion binding"/>
    <property type="evidence" value="ECO:0007669"/>
    <property type="project" value="UniProtKB-KW"/>
</dbReference>
<keyword evidence="2" id="KW-0677">Repeat</keyword>